<dbReference type="Proteomes" id="UP000050525">
    <property type="component" value="Unassembled WGS sequence"/>
</dbReference>
<dbReference type="EMBL" id="AKHW03000416">
    <property type="protein sequence ID" value="KYO47721.1"/>
    <property type="molecule type" value="Genomic_DNA"/>
</dbReference>
<gene>
    <name evidence="1" type="ORF">Y1Q_0019800</name>
</gene>
<accession>A0A151PF55</accession>
<evidence type="ECO:0000313" key="2">
    <source>
        <dbReference type="Proteomes" id="UP000050525"/>
    </source>
</evidence>
<dbReference type="AlphaFoldDB" id="A0A151PF55"/>
<comment type="caution">
    <text evidence="1">The sequence shown here is derived from an EMBL/GenBank/DDBJ whole genome shotgun (WGS) entry which is preliminary data.</text>
</comment>
<sequence>MCTLVHDRLPQMSYWTHALSTSPSNRCMAAGQDLVAELHLHWLPSAVSTVLPTSSAWASPWPERLSGRWRGERVEFQCGYGNISKYLVSQLREMGKTLDNYPGLSLLFQSSLTLEDPP</sequence>
<protein>
    <submittedName>
        <fullName evidence="1">Uncharacterized protein</fullName>
    </submittedName>
</protein>
<name>A0A151PF55_ALLMI</name>
<organism evidence="1 2">
    <name type="scientific">Alligator mississippiensis</name>
    <name type="common">American alligator</name>
    <dbReference type="NCBI Taxonomy" id="8496"/>
    <lineage>
        <taxon>Eukaryota</taxon>
        <taxon>Metazoa</taxon>
        <taxon>Chordata</taxon>
        <taxon>Craniata</taxon>
        <taxon>Vertebrata</taxon>
        <taxon>Euteleostomi</taxon>
        <taxon>Archelosauria</taxon>
        <taxon>Archosauria</taxon>
        <taxon>Crocodylia</taxon>
        <taxon>Alligatoridae</taxon>
        <taxon>Alligatorinae</taxon>
        <taxon>Alligator</taxon>
    </lineage>
</organism>
<evidence type="ECO:0000313" key="1">
    <source>
        <dbReference type="EMBL" id="KYO47721.1"/>
    </source>
</evidence>
<reference evidence="1 2" key="1">
    <citation type="journal article" date="2012" name="Genome Biol.">
        <title>Sequencing three crocodilian genomes to illuminate the evolution of archosaurs and amniotes.</title>
        <authorList>
            <person name="St John J.A."/>
            <person name="Braun E.L."/>
            <person name="Isberg S.R."/>
            <person name="Miles L.G."/>
            <person name="Chong A.Y."/>
            <person name="Gongora J."/>
            <person name="Dalzell P."/>
            <person name="Moran C."/>
            <person name="Bed'hom B."/>
            <person name="Abzhanov A."/>
            <person name="Burgess S.C."/>
            <person name="Cooksey A.M."/>
            <person name="Castoe T.A."/>
            <person name="Crawford N.G."/>
            <person name="Densmore L.D."/>
            <person name="Drew J.C."/>
            <person name="Edwards S.V."/>
            <person name="Faircloth B.C."/>
            <person name="Fujita M.K."/>
            <person name="Greenwold M.J."/>
            <person name="Hoffmann F.G."/>
            <person name="Howard J.M."/>
            <person name="Iguchi T."/>
            <person name="Janes D.E."/>
            <person name="Khan S.Y."/>
            <person name="Kohno S."/>
            <person name="de Koning A.J."/>
            <person name="Lance S.L."/>
            <person name="McCarthy F.M."/>
            <person name="McCormack J.E."/>
            <person name="Merchant M.E."/>
            <person name="Peterson D.G."/>
            <person name="Pollock D.D."/>
            <person name="Pourmand N."/>
            <person name="Raney B.J."/>
            <person name="Roessler K.A."/>
            <person name="Sanford J.R."/>
            <person name="Sawyer R.H."/>
            <person name="Schmidt C.J."/>
            <person name="Triplett E.W."/>
            <person name="Tuberville T.D."/>
            <person name="Venegas-Anaya M."/>
            <person name="Howard J.T."/>
            <person name="Jarvis E.D."/>
            <person name="Guillette L.J.Jr."/>
            <person name="Glenn T.C."/>
            <person name="Green R.E."/>
            <person name="Ray D.A."/>
        </authorList>
    </citation>
    <scope>NUCLEOTIDE SEQUENCE [LARGE SCALE GENOMIC DNA]</scope>
    <source>
        <strain evidence="1">KSC_2009_1</strain>
    </source>
</reference>
<proteinExistence type="predicted"/>
<keyword evidence="2" id="KW-1185">Reference proteome</keyword>